<evidence type="ECO:0000313" key="1">
    <source>
        <dbReference type="EMBL" id="NLD32348.1"/>
    </source>
</evidence>
<name>A0A847D6U3_9LACT</name>
<proteinExistence type="predicted"/>
<gene>
    <name evidence="1" type="ORF">GX662_08880</name>
</gene>
<evidence type="ECO:0008006" key="3">
    <source>
        <dbReference type="Google" id="ProtNLM"/>
    </source>
</evidence>
<protein>
    <recommendedName>
        <fullName evidence="3">DUF523 domain-containing protein</fullName>
    </recommendedName>
</protein>
<accession>A0A847D6U3</accession>
<reference evidence="1 2" key="1">
    <citation type="journal article" date="2020" name="Biotechnol. Biofuels">
        <title>New insights from the biogas microbiome by comprehensive genome-resolved metagenomics of nearly 1600 species originating from multiple anaerobic digesters.</title>
        <authorList>
            <person name="Campanaro S."/>
            <person name="Treu L."/>
            <person name="Rodriguez-R L.M."/>
            <person name="Kovalovszki A."/>
            <person name="Ziels R.M."/>
            <person name="Maus I."/>
            <person name="Zhu X."/>
            <person name="Kougias P.G."/>
            <person name="Basile A."/>
            <person name="Luo G."/>
            <person name="Schluter A."/>
            <person name="Konstantinidis K.T."/>
            <person name="Angelidaki I."/>
        </authorList>
    </citation>
    <scope>NUCLEOTIDE SEQUENCE [LARGE SCALE GENOMIC DNA]</scope>
    <source>
        <strain evidence="1">AS07pgkLD_105</strain>
    </source>
</reference>
<sequence>MEVLVQKGYGILQLPCPETLALGICRPPMNYDDYNTTEHRKLCERLCDIPVQMIRRHHEAGDTLVGMIGIQDSPNCAISGRRGVFMEILLEQLEKVSLPLPRIEVPVEYSEGKPEVQTAFLHELDQWIKEND</sequence>
<dbReference type="EMBL" id="JAAZCD010000202">
    <property type="protein sequence ID" value="NLD32348.1"/>
    <property type="molecule type" value="Genomic_DNA"/>
</dbReference>
<dbReference type="AlphaFoldDB" id="A0A847D6U3"/>
<dbReference type="Proteomes" id="UP000589373">
    <property type="component" value="Unassembled WGS sequence"/>
</dbReference>
<evidence type="ECO:0000313" key="2">
    <source>
        <dbReference type="Proteomes" id="UP000589373"/>
    </source>
</evidence>
<comment type="caution">
    <text evidence="1">The sequence shown here is derived from an EMBL/GenBank/DDBJ whole genome shotgun (WGS) entry which is preliminary data.</text>
</comment>
<organism evidence="1 2">
    <name type="scientific">Trichococcus flocculiformis</name>
    <dbReference type="NCBI Taxonomy" id="82803"/>
    <lineage>
        <taxon>Bacteria</taxon>
        <taxon>Bacillati</taxon>
        <taxon>Bacillota</taxon>
        <taxon>Bacilli</taxon>
        <taxon>Lactobacillales</taxon>
        <taxon>Carnobacteriaceae</taxon>
        <taxon>Trichococcus</taxon>
    </lineage>
</organism>